<organism evidence="1 2">
    <name type="scientific">Strongyloides stercoralis</name>
    <name type="common">Threadworm</name>
    <dbReference type="NCBI Taxonomy" id="6248"/>
    <lineage>
        <taxon>Eukaryota</taxon>
        <taxon>Metazoa</taxon>
        <taxon>Ecdysozoa</taxon>
        <taxon>Nematoda</taxon>
        <taxon>Chromadorea</taxon>
        <taxon>Rhabditida</taxon>
        <taxon>Tylenchina</taxon>
        <taxon>Panagrolaimomorpha</taxon>
        <taxon>Strongyloidoidea</taxon>
        <taxon>Strongyloididae</taxon>
        <taxon>Strongyloides</taxon>
    </lineage>
</organism>
<accession>A0AAF5DM54</accession>
<evidence type="ECO:0000313" key="2">
    <source>
        <dbReference type="WBParaSite" id="TCONS_00013726.p1"/>
    </source>
</evidence>
<name>A0AAF5DM54_STRER</name>
<dbReference type="SUPFAM" id="SSF52540">
    <property type="entry name" value="P-loop containing nucleoside triphosphate hydrolases"/>
    <property type="match status" value="1"/>
</dbReference>
<evidence type="ECO:0000313" key="1">
    <source>
        <dbReference type="Proteomes" id="UP000035681"/>
    </source>
</evidence>
<dbReference type="InterPro" id="IPR027417">
    <property type="entry name" value="P-loop_NTPase"/>
</dbReference>
<reference evidence="2" key="1">
    <citation type="submission" date="2024-02" db="UniProtKB">
        <authorList>
            <consortium name="WormBaseParasite"/>
        </authorList>
    </citation>
    <scope>IDENTIFICATION</scope>
</reference>
<protein>
    <submittedName>
        <fullName evidence="2">Uncharacterized protein</fullName>
    </submittedName>
</protein>
<dbReference type="Proteomes" id="UP000035681">
    <property type="component" value="Unplaced"/>
</dbReference>
<dbReference type="WBParaSite" id="TCONS_00013726.p1">
    <property type="protein sequence ID" value="TCONS_00013726.p1"/>
    <property type="gene ID" value="XLOC_008609"/>
</dbReference>
<sequence length="427" mass="50165">RNTGDKRLRRSALYNHGINWTKVEIEYGLIFSIFSSFLEKYEKWDFNYRTLSFDLLRLKNILMYSLVKYKSSHYWLPLSDLETGNKQVRVAYFTCHARVAFVYRIIYITDHCDEITTNYDNMRPKVVAMAGPTGIGKSIMMLFYIRTLKNVQLILQSASVTDMAINNIAHTLIVKDYNISQCLKPNMENLIKLDDLNDCCFKLNYLKDKLENFRSSSNIMIVRSKNDITYCSHIYQKFEFNITKNTIFLTTSGNVISMDFKNMNFLICHGLPCFFLDFYQNIGSVCRNRELGLKSLLLCSSSNSIDIQQSDQDQILHLLNKNNDQCIHNIYIKHYDGIDDRFCISYCSIYYKISLNNSLDTKNEKNSNMIKKNIKILDLLVEVESLDNESMMESKQRENDEIDINLINRKRNFLKNDYNKTLFMKNT</sequence>
<dbReference type="AlphaFoldDB" id="A0AAF5DM54"/>
<keyword evidence="1" id="KW-1185">Reference proteome</keyword>
<proteinExistence type="predicted"/>